<comment type="subcellular location">
    <subcellularLocation>
        <location evidence="1">Endomembrane system</location>
        <topology evidence="1">Multi-pass membrane protein</topology>
    </subcellularLocation>
</comment>
<feature type="transmembrane region" description="Helical" evidence="7">
    <location>
        <begin position="277"/>
        <end position="304"/>
    </location>
</feature>
<keyword evidence="3" id="KW-0732">Signal</keyword>
<dbReference type="Pfam" id="PF06749">
    <property type="entry name" value="DUF1218"/>
    <property type="match status" value="1"/>
</dbReference>
<name>A0A8J5KLP3_ZINOF</name>
<accession>A0A8J5KLP3</accession>
<keyword evidence="9" id="KW-1185">Reference proteome</keyword>
<comment type="caution">
    <text evidence="8">The sequence shown here is derived from an EMBL/GenBank/DDBJ whole genome shotgun (WGS) entry which is preliminary data.</text>
</comment>
<dbReference type="GO" id="GO:0012505">
    <property type="term" value="C:endomembrane system"/>
    <property type="evidence" value="ECO:0007669"/>
    <property type="project" value="UniProtKB-SubCell"/>
</dbReference>
<protein>
    <recommendedName>
        <fullName evidence="10">Transmembrane protein</fullName>
    </recommendedName>
</protein>
<sequence length="390" mass="42092">MERLEWSRRCPASSTPILKMSYLGTEGVPSPYQRVTSPISSTVGDLVGSPYYPQQSSPQMKDHHYSHGPNVPVSFWSLLTCFEPPGEHLITLNLLKASPRASGHSDLLRASCNFIQAWKRHRVEVEVSQSVQTAKPLEDELRVQLASMGRMVAVRFVIEADEIGEEVGYGLGSRGSVEGLEVEGGNGGLEVGCGSGNPEMVAGARRLEVATGTQRPKVPMGASDVQTEDGLCIYPKSPALVLGLVSSLALVMAQVTINIVAGCICCKKHSGPPNTNWTIGLISFIASWVSFILAFLLLLTGAALNDQRSQEMMYFGYCYVVKPGVFAGGAVLSLASIALGIVYYVALSSQNAQICDTQQNQGIAMGNPQFPAHVTPVFVHEDTYNRRQFP</sequence>
<evidence type="ECO:0000256" key="5">
    <source>
        <dbReference type="ARBA" id="ARBA00023136"/>
    </source>
</evidence>
<dbReference type="Proteomes" id="UP000734854">
    <property type="component" value="Unassembled WGS sequence"/>
</dbReference>
<keyword evidence="2 7" id="KW-0812">Transmembrane</keyword>
<keyword evidence="4 7" id="KW-1133">Transmembrane helix</keyword>
<evidence type="ECO:0000256" key="7">
    <source>
        <dbReference type="SAM" id="Phobius"/>
    </source>
</evidence>
<evidence type="ECO:0000313" key="8">
    <source>
        <dbReference type="EMBL" id="KAG6481578.1"/>
    </source>
</evidence>
<evidence type="ECO:0000256" key="2">
    <source>
        <dbReference type="ARBA" id="ARBA00022692"/>
    </source>
</evidence>
<reference evidence="8 9" key="1">
    <citation type="submission" date="2020-08" db="EMBL/GenBank/DDBJ databases">
        <title>Plant Genome Project.</title>
        <authorList>
            <person name="Zhang R.-G."/>
        </authorList>
    </citation>
    <scope>NUCLEOTIDE SEQUENCE [LARGE SCALE GENOMIC DNA]</scope>
    <source>
        <tissue evidence="8">Rhizome</tissue>
    </source>
</reference>
<comment type="similarity">
    <text evidence="6">Belongs to the DESIGUAL family.</text>
</comment>
<evidence type="ECO:0000313" key="9">
    <source>
        <dbReference type="Proteomes" id="UP000734854"/>
    </source>
</evidence>
<evidence type="ECO:0000256" key="4">
    <source>
        <dbReference type="ARBA" id="ARBA00022989"/>
    </source>
</evidence>
<evidence type="ECO:0000256" key="3">
    <source>
        <dbReference type="ARBA" id="ARBA00022729"/>
    </source>
</evidence>
<evidence type="ECO:0000256" key="1">
    <source>
        <dbReference type="ARBA" id="ARBA00004127"/>
    </source>
</evidence>
<dbReference type="AlphaFoldDB" id="A0A8J5KLP3"/>
<gene>
    <name evidence="8" type="ORF">ZIOFF_058182</name>
</gene>
<feature type="transmembrane region" description="Helical" evidence="7">
    <location>
        <begin position="324"/>
        <end position="346"/>
    </location>
</feature>
<evidence type="ECO:0000256" key="6">
    <source>
        <dbReference type="ARBA" id="ARBA00029467"/>
    </source>
</evidence>
<keyword evidence="5 7" id="KW-0472">Membrane</keyword>
<dbReference type="InterPro" id="IPR052222">
    <property type="entry name" value="DESIGUAL"/>
</dbReference>
<feature type="transmembrane region" description="Helical" evidence="7">
    <location>
        <begin position="240"/>
        <end position="265"/>
    </location>
</feature>
<dbReference type="EMBL" id="JACMSC010000016">
    <property type="protein sequence ID" value="KAG6481578.1"/>
    <property type="molecule type" value="Genomic_DNA"/>
</dbReference>
<organism evidence="8 9">
    <name type="scientific">Zingiber officinale</name>
    <name type="common">Ginger</name>
    <name type="synonym">Amomum zingiber</name>
    <dbReference type="NCBI Taxonomy" id="94328"/>
    <lineage>
        <taxon>Eukaryota</taxon>
        <taxon>Viridiplantae</taxon>
        <taxon>Streptophyta</taxon>
        <taxon>Embryophyta</taxon>
        <taxon>Tracheophyta</taxon>
        <taxon>Spermatophyta</taxon>
        <taxon>Magnoliopsida</taxon>
        <taxon>Liliopsida</taxon>
        <taxon>Zingiberales</taxon>
        <taxon>Zingiberaceae</taxon>
        <taxon>Zingiber</taxon>
    </lineage>
</organism>
<dbReference type="InterPro" id="IPR009606">
    <property type="entry name" value="DEAL/Modifying_wall_lignin1/2"/>
</dbReference>
<dbReference type="PANTHER" id="PTHR31769">
    <property type="entry name" value="OS07G0462200 PROTEIN-RELATED"/>
    <property type="match status" value="1"/>
</dbReference>
<evidence type="ECO:0008006" key="10">
    <source>
        <dbReference type="Google" id="ProtNLM"/>
    </source>
</evidence>
<proteinExistence type="inferred from homology"/>